<dbReference type="RefSeq" id="WP_073371379.1">
    <property type="nucleotide sequence ID" value="NZ_FQWB01000006.1"/>
</dbReference>
<feature type="domain" description="IPT/TIG" evidence="2">
    <location>
        <begin position="35"/>
        <end position="96"/>
    </location>
</feature>
<dbReference type="OrthoDB" id="9764804at2"/>
<keyword evidence="4" id="KW-1185">Reference proteome</keyword>
<name>A0A1M5MEE0_9FLAO</name>
<sequence>MKKIFFLLLLGSLFSCSSETDKIIISSTKYVTKAYPEKARIWDTITIEGNYLKSISQIRINNRFVVPIEQQENSIKFVIPPTIHNQKVNVEVLIGLSPVGRFSLDLIGTFPLETNFLVSDENLRCIKMVSKDIAFVIADSKLCKTIDGGYNWTLIKDFKESNLSSIFFINENQGWVATYRNSENIVHYTNDGGKSFNPVFEKTIVSQYIKEIYFSSPNRGYLLTSNGRIYETNDNSNFDLKYEFPNSGNIRPPMFSYLSVFNNTLIASSYEAFTIIKKKNNFFDYTSFNKEVTNIQLIDENQAYAIIGNQLYFTEDINTNWNKTSDKLIGNFYFISKNNGIGTFSNPINNYEMILQTYDGGKNWTNKFTFADRQNSQDIDFYENVGLIVGMRGHIWKHIYE</sequence>
<dbReference type="AlphaFoldDB" id="A0A1M5MEE0"/>
<dbReference type="EMBL" id="FQWB01000006">
    <property type="protein sequence ID" value="SHG75680.1"/>
    <property type="molecule type" value="Genomic_DNA"/>
</dbReference>
<evidence type="ECO:0000256" key="1">
    <source>
        <dbReference type="SAM" id="SignalP"/>
    </source>
</evidence>
<dbReference type="Pfam" id="PF01833">
    <property type="entry name" value="TIG"/>
    <property type="match status" value="1"/>
</dbReference>
<evidence type="ECO:0000313" key="4">
    <source>
        <dbReference type="Proteomes" id="UP000184516"/>
    </source>
</evidence>
<dbReference type="STRING" id="468056.SAMN05443549_106139"/>
<dbReference type="Proteomes" id="UP000184516">
    <property type="component" value="Unassembled WGS sequence"/>
</dbReference>
<organism evidence="3 4">
    <name type="scientific">Flavobacterium fluvii</name>
    <dbReference type="NCBI Taxonomy" id="468056"/>
    <lineage>
        <taxon>Bacteria</taxon>
        <taxon>Pseudomonadati</taxon>
        <taxon>Bacteroidota</taxon>
        <taxon>Flavobacteriia</taxon>
        <taxon>Flavobacteriales</taxon>
        <taxon>Flavobacteriaceae</taxon>
        <taxon>Flavobacterium</taxon>
    </lineage>
</organism>
<proteinExistence type="predicted"/>
<keyword evidence="1" id="KW-0732">Signal</keyword>
<feature type="signal peptide" evidence="1">
    <location>
        <begin position="1"/>
        <end position="17"/>
    </location>
</feature>
<evidence type="ECO:0000259" key="2">
    <source>
        <dbReference type="Pfam" id="PF01833"/>
    </source>
</evidence>
<dbReference type="InterPro" id="IPR002909">
    <property type="entry name" value="IPT_dom"/>
</dbReference>
<feature type="chain" id="PRO_5012657686" evidence="1">
    <location>
        <begin position="18"/>
        <end position="401"/>
    </location>
</feature>
<evidence type="ECO:0000313" key="3">
    <source>
        <dbReference type="EMBL" id="SHG75680.1"/>
    </source>
</evidence>
<dbReference type="PANTHER" id="PTHR47199">
    <property type="entry name" value="PHOTOSYSTEM II STABILITY/ASSEMBLY FACTOR HCF136, CHLOROPLASTIC"/>
    <property type="match status" value="1"/>
</dbReference>
<gene>
    <name evidence="3" type="ORF">SAMN05443549_106139</name>
</gene>
<accession>A0A1M5MEE0</accession>
<dbReference type="SUPFAM" id="SSF110296">
    <property type="entry name" value="Oligoxyloglucan reducing end-specific cellobiohydrolase"/>
    <property type="match status" value="1"/>
</dbReference>
<dbReference type="PROSITE" id="PS51257">
    <property type="entry name" value="PROKAR_LIPOPROTEIN"/>
    <property type="match status" value="1"/>
</dbReference>
<reference evidence="4" key="1">
    <citation type="submission" date="2016-11" db="EMBL/GenBank/DDBJ databases">
        <authorList>
            <person name="Varghese N."/>
            <person name="Submissions S."/>
        </authorList>
    </citation>
    <scope>NUCLEOTIDE SEQUENCE [LARGE SCALE GENOMIC DNA]</scope>
    <source>
        <strain evidence="4">DSM 19978</strain>
    </source>
</reference>
<protein>
    <submittedName>
        <fullName evidence="3">IPT/TIG domain-containing protein</fullName>
    </submittedName>
</protein>
<dbReference type="PANTHER" id="PTHR47199:SF2">
    <property type="entry name" value="PHOTOSYSTEM II STABILITY_ASSEMBLY FACTOR HCF136, CHLOROPLASTIC"/>
    <property type="match status" value="1"/>
</dbReference>